<dbReference type="EMBL" id="LWDL01000006">
    <property type="protein sequence ID" value="OQW53774.1"/>
    <property type="molecule type" value="Genomic_DNA"/>
</dbReference>
<sequence>MPAFARTIGIDYSGAETPTASLKGLRVYMTEGDAPPAEVPPPPSAKKYWTRRGIAEWLVERLAEDVPTLVGIDHGFSFPLRYFEVHGLLPDWPSFLDDFQRHWPTDEDHVYVDFVRDGVAGNGAKRTGNARWRRLTEECAGSAKSVFHFDVQGQVAKSTHAGIPWLRFIRQRLGTRVHFWPFDGWAIPAGRSAIAEVYPALWSRGFANEGRTGDQHDAFSIAAWLSRADRDGSLAAFMNPELTPAERTVAQVEGWILGVPGRSRIGGKSGKTREETDCDPSVFRLH</sequence>
<name>A0A1W9I2X9_9HYPH</name>
<accession>A0A1W9I2X9</accession>
<dbReference type="Proteomes" id="UP000192872">
    <property type="component" value="Unassembled WGS sequence"/>
</dbReference>
<gene>
    <name evidence="2" type="ORF">A4S15_14500</name>
</gene>
<protein>
    <recommendedName>
        <fullName evidence="4">DUF429 domain-containing protein</fullName>
    </recommendedName>
</protein>
<evidence type="ECO:0000313" key="2">
    <source>
        <dbReference type="EMBL" id="OQW53774.1"/>
    </source>
</evidence>
<dbReference type="STRING" id="1827387.A4S15_14500"/>
<evidence type="ECO:0000313" key="3">
    <source>
        <dbReference type="Proteomes" id="UP000192872"/>
    </source>
</evidence>
<evidence type="ECO:0008006" key="4">
    <source>
        <dbReference type="Google" id="ProtNLM"/>
    </source>
</evidence>
<feature type="region of interest" description="Disordered" evidence="1">
    <location>
        <begin position="266"/>
        <end position="286"/>
    </location>
</feature>
<dbReference type="AlphaFoldDB" id="A0A1W9I2X9"/>
<evidence type="ECO:0000256" key="1">
    <source>
        <dbReference type="SAM" id="MobiDB-lite"/>
    </source>
</evidence>
<comment type="caution">
    <text evidence="2">The sequence shown here is derived from an EMBL/GenBank/DDBJ whole genome shotgun (WGS) entry which is preliminary data.</text>
</comment>
<reference evidence="2 3" key="1">
    <citation type="journal article" date="2017" name="Water Res.">
        <title>Comammox in drinking water systems.</title>
        <authorList>
            <person name="Wang Y."/>
            <person name="Ma L."/>
            <person name="Mao Y."/>
            <person name="Jiang X."/>
            <person name="Xia Y."/>
            <person name="Yu K."/>
            <person name="Li B."/>
            <person name="Zhang T."/>
        </authorList>
    </citation>
    <scope>NUCLEOTIDE SEQUENCE [LARGE SCALE GENOMIC DNA]</scope>
    <source>
        <strain evidence="2">SG_bin8</strain>
    </source>
</reference>
<organism evidence="2 3">
    <name type="scientific">Candidatus Raskinella chloraquaticus</name>
    <dbReference type="NCBI Taxonomy" id="1951219"/>
    <lineage>
        <taxon>Bacteria</taxon>
        <taxon>Pseudomonadati</taxon>
        <taxon>Pseudomonadota</taxon>
        <taxon>Alphaproteobacteria</taxon>
        <taxon>Hyphomicrobiales</taxon>
        <taxon>Phreatobacteraceae</taxon>
        <taxon>Candidatus Raskinella</taxon>
    </lineage>
</organism>
<proteinExistence type="predicted"/>